<gene>
    <name evidence="1" type="ORF">HMPREF0665_02333</name>
</gene>
<dbReference type="AlphaFoldDB" id="D7NFJ2"/>
<keyword evidence="2" id="KW-1185">Reference proteome</keyword>
<protein>
    <submittedName>
        <fullName evidence="1">Uncharacterized protein</fullName>
    </submittedName>
</protein>
<evidence type="ECO:0000313" key="2">
    <source>
        <dbReference type="Proteomes" id="UP000003805"/>
    </source>
</evidence>
<name>D7NFJ2_9BACT</name>
<reference evidence="1 2" key="1">
    <citation type="submission" date="2010-02" db="EMBL/GenBank/DDBJ databases">
        <title>The Genome Sequence of Prevotella oris strain C735.</title>
        <authorList>
            <consortium name="The Broad Institute Genome Sequencing Platform"/>
            <person name="Ward D."/>
            <person name="Feldgarden M."/>
            <person name="Earl A."/>
            <person name="Young S.K."/>
            <person name="Zeng Q."/>
            <person name="Koehrsen M."/>
            <person name="Alvarado L."/>
            <person name="Berlin A."/>
            <person name="Bochicchio J."/>
            <person name="Borenstein D."/>
            <person name="Chapman S.B."/>
            <person name="Chen Z."/>
            <person name="Engels R."/>
            <person name="Freedman E."/>
            <person name="Gellesch M."/>
            <person name="Goldberg J."/>
            <person name="Griggs A."/>
            <person name="Gujja S."/>
            <person name="Heilman E."/>
            <person name="Heiman D."/>
            <person name="Hepburn T."/>
            <person name="Howarth C."/>
            <person name="Jen D."/>
            <person name="Larson L."/>
            <person name="Mehta T."/>
            <person name="Park D."/>
            <person name="Pearson M."/>
            <person name="Roberts A."/>
            <person name="Saif S."/>
            <person name="Shea T."/>
            <person name="Shenoy N."/>
            <person name="Sisk P."/>
            <person name="Stolte C."/>
            <person name="Sykes S."/>
            <person name="Thomson T."/>
            <person name="Walk T."/>
            <person name="White J."/>
            <person name="Yandava C."/>
            <person name="Sibley C.D."/>
            <person name="Field T.R."/>
            <person name="Grinwis M."/>
            <person name="Eshaghurshan C.S."/>
            <person name="Surette M.G."/>
            <person name="Haas B."/>
            <person name="Nusbaum C."/>
            <person name="Birren B."/>
        </authorList>
    </citation>
    <scope>NUCLEOTIDE SEQUENCE [LARGE SCALE GENOMIC DNA]</scope>
    <source>
        <strain evidence="1 2">C735</strain>
    </source>
</reference>
<dbReference type="HOGENOM" id="CLU_3010497_0_0_10"/>
<evidence type="ECO:0000313" key="1">
    <source>
        <dbReference type="EMBL" id="EFI47637.1"/>
    </source>
</evidence>
<accession>D7NFJ2</accession>
<proteinExistence type="predicted"/>
<sequence length="56" mass="6539">MTNVEINLKYAVAALEAGRLNDYEAEFIESIRDYSKKELRKLSSKQYKLLNEISNK</sequence>
<dbReference type="EMBL" id="GL349573">
    <property type="protein sequence ID" value="EFI47637.1"/>
    <property type="molecule type" value="Genomic_DNA"/>
</dbReference>
<dbReference type="Proteomes" id="UP000003805">
    <property type="component" value="Unassembled WGS sequence"/>
</dbReference>
<organism evidence="1 2">
    <name type="scientific">Segatella oris C735</name>
    <dbReference type="NCBI Taxonomy" id="563008"/>
    <lineage>
        <taxon>Bacteria</taxon>
        <taxon>Pseudomonadati</taxon>
        <taxon>Bacteroidota</taxon>
        <taxon>Bacteroidia</taxon>
        <taxon>Bacteroidales</taxon>
        <taxon>Prevotellaceae</taxon>
        <taxon>Segatella</taxon>
    </lineage>
</organism>